<gene>
    <name evidence="2" type="ORF">GCM10023311_05960</name>
</gene>
<dbReference type="EMBL" id="BAABJH010000001">
    <property type="protein sequence ID" value="GAA4885963.1"/>
    <property type="molecule type" value="Genomic_DNA"/>
</dbReference>
<dbReference type="Proteomes" id="UP001500433">
    <property type="component" value="Unassembled WGS sequence"/>
</dbReference>
<keyword evidence="3" id="KW-1185">Reference proteome</keyword>
<dbReference type="Gene3D" id="3.90.550.10">
    <property type="entry name" value="Spore Coat Polysaccharide Biosynthesis Protein SpsA, Chain A"/>
    <property type="match status" value="1"/>
</dbReference>
<feature type="domain" description="Glycosyltransferase 2-like" evidence="1">
    <location>
        <begin position="5"/>
        <end position="120"/>
    </location>
</feature>
<evidence type="ECO:0000313" key="3">
    <source>
        <dbReference type="Proteomes" id="UP001500433"/>
    </source>
</evidence>
<evidence type="ECO:0000259" key="1">
    <source>
        <dbReference type="Pfam" id="PF00535"/>
    </source>
</evidence>
<accession>A0ABP9ET74</accession>
<name>A0ABP9ET74_9FLAO</name>
<sequence length="313" mass="36761">MPFFSVVIPLYNKEKYIENTLKSVFNQTFRNFEIVVIDDGSTDKSLEIAKQNLKAFENYKIIIQKNKGLSATRNIGVSNAKGDVIAFLDADDFWHTDFLKRIYNLYLEFPEASLFGTSYFLKYSDKVVLEITKNIDAKLNNKSLLITDFFESNLYHPIACQSSIAIKKLVFEDIIFDESINYSEDIDFYIKSNLNYKFAYFNSPLVTILLNIPDQITRSGIKGKTIPDLNKYEKYCINNVSLKKYLDFYRYTFLIQYKLCNDSKNYKSILEKIDINNLTFKQKFLIKCPVIILKLVKWLKKQLLKYNIQYTSF</sequence>
<protein>
    <submittedName>
        <fullName evidence="2">Glycosyltransferase family 2 protein</fullName>
    </submittedName>
</protein>
<dbReference type="CDD" id="cd00761">
    <property type="entry name" value="Glyco_tranf_GTA_type"/>
    <property type="match status" value="1"/>
</dbReference>
<dbReference type="RefSeq" id="WP_345272551.1">
    <property type="nucleotide sequence ID" value="NZ_BAABJH010000001.1"/>
</dbReference>
<evidence type="ECO:0000313" key="2">
    <source>
        <dbReference type="EMBL" id="GAA4885963.1"/>
    </source>
</evidence>
<organism evidence="2 3">
    <name type="scientific">Flaviramulus aquimarinus</name>
    <dbReference type="NCBI Taxonomy" id="1170456"/>
    <lineage>
        <taxon>Bacteria</taxon>
        <taxon>Pseudomonadati</taxon>
        <taxon>Bacteroidota</taxon>
        <taxon>Flavobacteriia</taxon>
        <taxon>Flavobacteriales</taxon>
        <taxon>Flavobacteriaceae</taxon>
        <taxon>Flaviramulus</taxon>
    </lineage>
</organism>
<comment type="caution">
    <text evidence="2">The sequence shown here is derived from an EMBL/GenBank/DDBJ whole genome shotgun (WGS) entry which is preliminary data.</text>
</comment>
<dbReference type="Pfam" id="PF00535">
    <property type="entry name" value="Glycos_transf_2"/>
    <property type="match status" value="1"/>
</dbReference>
<dbReference type="InterPro" id="IPR050834">
    <property type="entry name" value="Glycosyltransf_2"/>
</dbReference>
<reference evidence="3" key="1">
    <citation type="journal article" date="2019" name="Int. J. Syst. Evol. Microbiol.">
        <title>The Global Catalogue of Microorganisms (GCM) 10K type strain sequencing project: providing services to taxonomists for standard genome sequencing and annotation.</title>
        <authorList>
            <consortium name="The Broad Institute Genomics Platform"/>
            <consortium name="The Broad Institute Genome Sequencing Center for Infectious Disease"/>
            <person name="Wu L."/>
            <person name="Ma J."/>
        </authorList>
    </citation>
    <scope>NUCLEOTIDE SEQUENCE [LARGE SCALE GENOMIC DNA]</scope>
    <source>
        <strain evidence="3">JCM 18274</strain>
    </source>
</reference>
<dbReference type="PANTHER" id="PTHR43685:SF2">
    <property type="entry name" value="GLYCOSYLTRANSFERASE 2-LIKE DOMAIN-CONTAINING PROTEIN"/>
    <property type="match status" value="1"/>
</dbReference>
<dbReference type="SUPFAM" id="SSF53448">
    <property type="entry name" value="Nucleotide-diphospho-sugar transferases"/>
    <property type="match status" value="1"/>
</dbReference>
<proteinExistence type="predicted"/>
<dbReference type="PANTHER" id="PTHR43685">
    <property type="entry name" value="GLYCOSYLTRANSFERASE"/>
    <property type="match status" value="1"/>
</dbReference>
<dbReference type="InterPro" id="IPR001173">
    <property type="entry name" value="Glyco_trans_2-like"/>
</dbReference>
<dbReference type="InterPro" id="IPR029044">
    <property type="entry name" value="Nucleotide-diphossugar_trans"/>
</dbReference>